<evidence type="ECO:0000256" key="3">
    <source>
        <dbReference type="PROSITE-ProRule" id="PRU00175"/>
    </source>
</evidence>
<evidence type="ECO:0000313" key="8">
    <source>
        <dbReference type="Proteomes" id="UP000007879"/>
    </source>
</evidence>
<name>A0A1X7VLS7_AMPQE</name>
<feature type="domain" description="RING-type" evidence="5">
    <location>
        <begin position="147"/>
        <end position="215"/>
    </location>
</feature>
<dbReference type="InterPro" id="IPR006575">
    <property type="entry name" value="RWD_dom"/>
</dbReference>
<feature type="compositionally biased region" description="Polar residues" evidence="4">
    <location>
        <begin position="288"/>
        <end position="300"/>
    </location>
</feature>
<keyword evidence="8" id="KW-1185">Reference proteome</keyword>
<dbReference type="InterPro" id="IPR001841">
    <property type="entry name" value="Znf_RING"/>
</dbReference>
<organism evidence="7">
    <name type="scientific">Amphimedon queenslandica</name>
    <name type="common">Sponge</name>
    <dbReference type="NCBI Taxonomy" id="400682"/>
    <lineage>
        <taxon>Eukaryota</taxon>
        <taxon>Metazoa</taxon>
        <taxon>Porifera</taxon>
        <taxon>Demospongiae</taxon>
        <taxon>Heteroscleromorpha</taxon>
        <taxon>Haplosclerida</taxon>
        <taxon>Niphatidae</taxon>
        <taxon>Amphimedon</taxon>
    </lineage>
</organism>
<feature type="compositionally biased region" description="Basic and acidic residues" evidence="4">
    <location>
        <begin position="404"/>
        <end position="437"/>
    </location>
</feature>
<feature type="compositionally biased region" description="Polar residues" evidence="4">
    <location>
        <begin position="543"/>
        <end position="555"/>
    </location>
</feature>
<protein>
    <recommendedName>
        <fullName evidence="9">RWD domain-containing protein</fullName>
    </recommendedName>
</protein>
<dbReference type="Pfam" id="PF05773">
    <property type="entry name" value="RWD"/>
    <property type="match status" value="1"/>
</dbReference>
<dbReference type="SUPFAM" id="SSF57850">
    <property type="entry name" value="RING/U-box"/>
    <property type="match status" value="1"/>
</dbReference>
<dbReference type="OrthoDB" id="432311at2759"/>
<proteinExistence type="predicted"/>
<dbReference type="AlphaFoldDB" id="A0A1X7VLS7"/>
<evidence type="ECO:0000313" key="7">
    <source>
        <dbReference type="EnsemblMetazoa" id="Aqu2.1.40775_001"/>
    </source>
</evidence>
<dbReference type="GO" id="GO:0005634">
    <property type="term" value="C:nucleus"/>
    <property type="evidence" value="ECO:0007669"/>
    <property type="project" value="TreeGrafter"/>
</dbReference>
<dbReference type="SUPFAM" id="SSF54495">
    <property type="entry name" value="UBC-like"/>
    <property type="match status" value="1"/>
</dbReference>
<dbReference type="SMART" id="SM00184">
    <property type="entry name" value="RING"/>
    <property type="match status" value="1"/>
</dbReference>
<gene>
    <name evidence="7" type="primary">105316566</name>
</gene>
<evidence type="ECO:0008006" key="9">
    <source>
        <dbReference type="Google" id="ProtNLM"/>
    </source>
</evidence>
<evidence type="ECO:0000256" key="2">
    <source>
        <dbReference type="ARBA" id="ARBA00022833"/>
    </source>
</evidence>
<dbReference type="PROSITE" id="PS50089">
    <property type="entry name" value="ZF_RING_2"/>
    <property type="match status" value="1"/>
</dbReference>
<feature type="compositionally biased region" description="Basic and acidic residues" evidence="4">
    <location>
        <begin position="556"/>
        <end position="590"/>
    </location>
</feature>
<dbReference type="GO" id="GO:0061630">
    <property type="term" value="F:ubiquitin protein ligase activity"/>
    <property type="evidence" value="ECO:0007669"/>
    <property type="project" value="InterPro"/>
</dbReference>
<dbReference type="GO" id="GO:0016567">
    <property type="term" value="P:protein ubiquitination"/>
    <property type="evidence" value="ECO:0007669"/>
    <property type="project" value="TreeGrafter"/>
</dbReference>
<dbReference type="InterPro" id="IPR016135">
    <property type="entry name" value="UBQ-conjugating_enzyme/RWD"/>
</dbReference>
<dbReference type="FunFam" id="3.10.110.10:FF:000050">
    <property type="entry name" value="eIF-2-alpha kinase GCN2"/>
    <property type="match status" value="1"/>
</dbReference>
<accession>A0A1X7VLS7</accession>
<sequence length="590" mass="67634">MATGGVPIGSPLQLLRELSRHSSESESGMCLSEEIELLQNVYFDDLQVVSDENSSLLFHITPSTCDDKDTQFVYCDLTFIIDNKNYPGVSPNIAVTKSRGLSDAHIESIVEGLSHLSFKNLGSPMIYDLVEYVRDCLTDNNRPCGRCPICQYDFQDDDQFVRTECYHYFHPNCLSRYVDLHLESLAKQKEESSKLKYRLPFTETLAQKLECPVCRVAINSKDHCLLAIKDIDATELENNTLYDYSYHKDPKLMAWQEEMALLFEKQQRKGGIIDLLAQDAVIDGEWVSSTASESQQNESSLVDPDDSLLKSAHDDSKSKSLNHHSNERKGRFKGERYVHGNKGGKQHREGRGREGGRQQKYGEGQWEERTGSGETGSGGRHNHWKRREDRKWKKEGETFGTGRTENKDLSQDIVVHDLLEKESKAQDGQEGQQEGKTRSRRKDRRWDHQRKDGPSMKSEGEKPDERKTIIKRQAPDRDSKSCDKHGEHREPQKEGSISTNKAETQTVVSVESNRHRGDQRWKGGYEGRQNRRNYRQDFYSARRQGSTNAGGQSNHQETDKSGEQKEEVMKLKQEHKEEPRSNKIEEDNNS</sequence>
<dbReference type="InterPro" id="IPR013083">
    <property type="entry name" value="Znf_RING/FYVE/PHD"/>
</dbReference>
<dbReference type="InParanoid" id="A0A1X7VLS7"/>
<dbReference type="GO" id="GO:0051246">
    <property type="term" value="P:regulation of protein metabolic process"/>
    <property type="evidence" value="ECO:0007669"/>
    <property type="project" value="UniProtKB-ARBA"/>
</dbReference>
<dbReference type="Gene3D" id="3.10.110.10">
    <property type="entry name" value="Ubiquitin Conjugating Enzyme"/>
    <property type="match status" value="1"/>
</dbReference>
<dbReference type="OMA" id="HSQCLAR"/>
<dbReference type="PROSITE" id="PS50908">
    <property type="entry name" value="RWD"/>
    <property type="match status" value="1"/>
</dbReference>
<feature type="compositionally biased region" description="Basic and acidic residues" evidence="4">
    <location>
        <begin position="307"/>
        <end position="338"/>
    </location>
</feature>
<keyword evidence="2" id="KW-0862">Zinc</keyword>
<feature type="compositionally biased region" description="Polar residues" evidence="4">
    <location>
        <begin position="495"/>
        <end position="511"/>
    </location>
</feature>
<dbReference type="SMART" id="SM00591">
    <property type="entry name" value="RWD"/>
    <property type="match status" value="1"/>
</dbReference>
<feature type="domain" description="RWD" evidence="6">
    <location>
        <begin position="33"/>
        <end position="140"/>
    </location>
</feature>
<dbReference type="GO" id="GO:0010468">
    <property type="term" value="P:regulation of gene expression"/>
    <property type="evidence" value="ECO:0007669"/>
    <property type="project" value="UniProtKB-ARBA"/>
</dbReference>
<dbReference type="Proteomes" id="UP000007879">
    <property type="component" value="Unassembled WGS sequence"/>
</dbReference>
<dbReference type="EnsemblMetazoa" id="XM_020008700.1">
    <property type="protein sequence ID" value="XP_019864259.1"/>
    <property type="gene ID" value="LOC105316566"/>
</dbReference>
<dbReference type="EnsemblMetazoa" id="Aqu2.1.40775_001">
    <property type="protein sequence ID" value="Aqu2.1.40775_001"/>
    <property type="gene ID" value="Aqu2.1.40775"/>
</dbReference>
<dbReference type="InterPro" id="IPR039133">
    <property type="entry name" value="RNF25"/>
</dbReference>
<dbReference type="STRING" id="400682.A0A1X7VLS7"/>
<dbReference type="GO" id="GO:0033554">
    <property type="term" value="P:cellular response to stress"/>
    <property type="evidence" value="ECO:0007669"/>
    <property type="project" value="UniProtKB-ARBA"/>
</dbReference>
<keyword evidence="1 3" id="KW-0479">Metal-binding</keyword>
<dbReference type="PANTHER" id="PTHR13198">
    <property type="entry name" value="RING FINGER PROTEIN 25"/>
    <property type="match status" value="1"/>
</dbReference>
<evidence type="ECO:0000256" key="1">
    <source>
        <dbReference type="ARBA" id="ARBA00022771"/>
    </source>
</evidence>
<feature type="compositionally biased region" description="Basic and acidic residues" evidence="4">
    <location>
        <begin position="386"/>
        <end position="397"/>
    </location>
</feature>
<evidence type="ECO:0000259" key="5">
    <source>
        <dbReference type="PROSITE" id="PS50089"/>
    </source>
</evidence>
<dbReference type="KEGG" id="aqu:105316566"/>
<dbReference type="eggNOG" id="KOG4445">
    <property type="taxonomic scope" value="Eukaryota"/>
</dbReference>
<evidence type="ECO:0000256" key="4">
    <source>
        <dbReference type="SAM" id="MobiDB-lite"/>
    </source>
</evidence>
<keyword evidence="1 3" id="KW-0863">Zinc-finger</keyword>
<feature type="compositionally biased region" description="Basic and acidic residues" evidence="4">
    <location>
        <begin position="444"/>
        <end position="493"/>
    </location>
</feature>
<dbReference type="GO" id="GO:0008270">
    <property type="term" value="F:zinc ion binding"/>
    <property type="evidence" value="ECO:0007669"/>
    <property type="project" value="UniProtKB-KW"/>
</dbReference>
<evidence type="ECO:0000259" key="6">
    <source>
        <dbReference type="PROSITE" id="PS50908"/>
    </source>
</evidence>
<feature type="compositionally biased region" description="Basic and acidic residues" evidence="4">
    <location>
        <begin position="512"/>
        <end position="529"/>
    </location>
</feature>
<dbReference type="Gene3D" id="3.30.40.10">
    <property type="entry name" value="Zinc/RING finger domain, C3HC4 (zinc finger)"/>
    <property type="match status" value="1"/>
</dbReference>
<dbReference type="PANTHER" id="PTHR13198:SF4">
    <property type="entry name" value="E3 UBIQUITIN-PROTEIN LIGASE RNF25"/>
    <property type="match status" value="1"/>
</dbReference>
<reference evidence="8" key="1">
    <citation type="journal article" date="2010" name="Nature">
        <title>The Amphimedon queenslandica genome and the evolution of animal complexity.</title>
        <authorList>
            <person name="Srivastava M."/>
            <person name="Simakov O."/>
            <person name="Chapman J."/>
            <person name="Fahey B."/>
            <person name="Gauthier M.E."/>
            <person name="Mitros T."/>
            <person name="Richards G.S."/>
            <person name="Conaco C."/>
            <person name="Dacre M."/>
            <person name="Hellsten U."/>
            <person name="Larroux C."/>
            <person name="Putnam N.H."/>
            <person name="Stanke M."/>
            <person name="Adamska M."/>
            <person name="Darling A."/>
            <person name="Degnan S.M."/>
            <person name="Oakley T.H."/>
            <person name="Plachetzki D.C."/>
            <person name="Zhai Y."/>
            <person name="Adamski M."/>
            <person name="Calcino A."/>
            <person name="Cummins S.F."/>
            <person name="Goodstein D.M."/>
            <person name="Harris C."/>
            <person name="Jackson D.J."/>
            <person name="Leys S.P."/>
            <person name="Shu S."/>
            <person name="Woodcroft B.J."/>
            <person name="Vervoort M."/>
            <person name="Kosik K.S."/>
            <person name="Manning G."/>
            <person name="Degnan B.M."/>
            <person name="Rokhsar D.S."/>
        </authorList>
    </citation>
    <scope>NUCLEOTIDE SEQUENCE [LARGE SCALE GENOMIC DNA]</scope>
</reference>
<dbReference type="CDD" id="cd23818">
    <property type="entry name" value="RWD_RNF25"/>
    <property type="match status" value="1"/>
</dbReference>
<feature type="region of interest" description="Disordered" evidence="4">
    <location>
        <begin position="288"/>
        <end position="590"/>
    </location>
</feature>
<feature type="compositionally biased region" description="Basic and acidic residues" evidence="4">
    <location>
        <begin position="346"/>
        <end position="357"/>
    </location>
</feature>
<dbReference type="GO" id="GO:0009893">
    <property type="term" value="P:positive regulation of metabolic process"/>
    <property type="evidence" value="ECO:0007669"/>
    <property type="project" value="UniProtKB-ARBA"/>
</dbReference>
<reference evidence="7" key="2">
    <citation type="submission" date="2017-05" db="UniProtKB">
        <authorList>
            <consortium name="EnsemblMetazoa"/>
        </authorList>
    </citation>
    <scope>IDENTIFICATION</scope>
</reference>
<dbReference type="Pfam" id="PF13639">
    <property type="entry name" value="zf-RING_2"/>
    <property type="match status" value="1"/>
</dbReference>